<dbReference type="Proteomes" id="UP000681722">
    <property type="component" value="Unassembled WGS sequence"/>
</dbReference>
<dbReference type="EMBL" id="CAJNOQ010056289">
    <property type="protein sequence ID" value="CAF1661874.1"/>
    <property type="molecule type" value="Genomic_DNA"/>
</dbReference>
<keyword evidence="3" id="KW-1185">Reference proteome</keyword>
<evidence type="ECO:0000313" key="1">
    <source>
        <dbReference type="EMBL" id="CAF1661874.1"/>
    </source>
</evidence>
<evidence type="ECO:0000313" key="3">
    <source>
        <dbReference type="Proteomes" id="UP000663829"/>
    </source>
</evidence>
<organism evidence="1 3">
    <name type="scientific">Didymodactylos carnosus</name>
    <dbReference type="NCBI Taxonomy" id="1234261"/>
    <lineage>
        <taxon>Eukaryota</taxon>
        <taxon>Metazoa</taxon>
        <taxon>Spiralia</taxon>
        <taxon>Gnathifera</taxon>
        <taxon>Rotifera</taxon>
        <taxon>Eurotatoria</taxon>
        <taxon>Bdelloidea</taxon>
        <taxon>Philodinida</taxon>
        <taxon>Philodinidae</taxon>
        <taxon>Didymodactylos</taxon>
    </lineage>
</organism>
<dbReference type="EMBL" id="CAJOBC010130710">
    <property type="protein sequence ID" value="CAF4611668.1"/>
    <property type="molecule type" value="Genomic_DNA"/>
</dbReference>
<sequence length="104" mass="12166">KLASTLTFPLDIYSIGDLIEQCKEYLKNEEEMVDSTMKQYIEKSEMAVDYVMKMRDKHSVYCTQLELSSTWELYIQTTILGLCDTLTKTPHVYPHSYPNIEEVD</sequence>
<gene>
    <name evidence="1" type="ORF">GPM918_LOCUS46004</name>
    <name evidence="2" type="ORF">SRO942_LOCUS49218</name>
</gene>
<comment type="caution">
    <text evidence="1">The sequence shown here is derived from an EMBL/GenBank/DDBJ whole genome shotgun (WGS) entry which is preliminary data.</text>
</comment>
<evidence type="ECO:0000313" key="2">
    <source>
        <dbReference type="EMBL" id="CAF4611668.1"/>
    </source>
</evidence>
<reference evidence="1" key="1">
    <citation type="submission" date="2021-02" db="EMBL/GenBank/DDBJ databases">
        <authorList>
            <person name="Nowell W R."/>
        </authorList>
    </citation>
    <scope>NUCLEOTIDE SEQUENCE</scope>
</reference>
<accession>A0A816FI18</accession>
<protein>
    <submittedName>
        <fullName evidence="1">Uncharacterized protein</fullName>
    </submittedName>
</protein>
<dbReference type="Proteomes" id="UP000663829">
    <property type="component" value="Unassembled WGS sequence"/>
</dbReference>
<proteinExistence type="predicted"/>
<name>A0A816FI18_9BILA</name>
<dbReference type="AlphaFoldDB" id="A0A816FI18"/>
<feature type="non-terminal residue" evidence="1">
    <location>
        <position position="1"/>
    </location>
</feature>